<evidence type="ECO:0000313" key="4">
    <source>
        <dbReference type="EMBL" id="SDM64229.1"/>
    </source>
</evidence>
<proteinExistence type="predicted"/>
<dbReference type="Pfam" id="PF02449">
    <property type="entry name" value="Glyco_hydro_42"/>
    <property type="match status" value="1"/>
</dbReference>
<feature type="domain" description="Glycoside hydrolase family 42 N-terminal" evidence="3">
    <location>
        <begin position="168"/>
        <end position="294"/>
    </location>
</feature>
<dbReference type="EMBL" id="FNHH01000018">
    <property type="protein sequence ID" value="SDM64229.1"/>
    <property type="molecule type" value="Genomic_DNA"/>
</dbReference>
<name>A0A1G9UWK6_9SPHI</name>
<evidence type="ECO:0000256" key="2">
    <source>
        <dbReference type="ARBA" id="ARBA00023295"/>
    </source>
</evidence>
<dbReference type="Proteomes" id="UP000199226">
    <property type="component" value="Unassembled WGS sequence"/>
</dbReference>
<dbReference type="RefSeq" id="WP_221406335.1">
    <property type="nucleotide sequence ID" value="NZ_FNHH01000018.1"/>
</dbReference>
<dbReference type="AlphaFoldDB" id="A0A1G9UWK6"/>
<gene>
    <name evidence="4" type="ORF">SAMN05421813_11820</name>
</gene>
<dbReference type="SUPFAM" id="SSF51445">
    <property type="entry name" value="(Trans)glycosidases"/>
    <property type="match status" value="1"/>
</dbReference>
<accession>A0A1G9UWK6</accession>
<dbReference type="Gene3D" id="3.20.20.80">
    <property type="entry name" value="Glycosidases"/>
    <property type="match status" value="1"/>
</dbReference>
<dbReference type="GO" id="GO:0009341">
    <property type="term" value="C:beta-galactosidase complex"/>
    <property type="evidence" value="ECO:0007669"/>
    <property type="project" value="InterPro"/>
</dbReference>
<dbReference type="InterPro" id="IPR017853">
    <property type="entry name" value="GH"/>
</dbReference>
<evidence type="ECO:0000256" key="1">
    <source>
        <dbReference type="ARBA" id="ARBA00022801"/>
    </source>
</evidence>
<dbReference type="GO" id="GO:0005975">
    <property type="term" value="P:carbohydrate metabolic process"/>
    <property type="evidence" value="ECO:0007669"/>
    <property type="project" value="InterPro"/>
</dbReference>
<keyword evidence="1" id="KW-0378">Hydrolase</keyword>
<protein>
    <submittedName>
        <fullName evidence="4">Beta-galactosidase</fullName>
    </submittedName>
</protein>
<evidence type="ECO:0000313" key="5">
    <source>
        <dbReference type="Proteomes" id="UP000199226"/>
    </source>
</evidence>
<sequence>MNSKSKPLVHTIFAFLVFFITFSLSAQEKLASKGHIPILGWYSIPPEEATVARYQEMKDAGFDISFSFLGSPEDVQKSLDAAQKAGMKIVISCPELKTETEKTVKRFMTHPALAGYFLRDEPAMDAFTELGNWAKRVNAVDPKNFCYVNLFPNYATAAQLGTSDYREYVNKFAKEVPLHFLSYDSYPLTSAEGVYTKWHQNLEIFADEAKKAGKPFWGFAQSVLFDDFHEDPTLATMRVQMYTNLAYGAQGLQYFTYWTPVSSTEDFRGAPISLGGKRSTVYDHIKILNQEIKNLAGVFYGSKLVSIKYAGKETPIGTNRLSTLPESLKVLETGGKPAIVSILENGDKRFLLIVNMDYKHSMKLTLLGDDNLKRILKDGTIVPASVYDTTIDVGAGDIAVYMF</sequence>
<keyword evidence="2" id="KW-0326">Glycosidase</keyword>
<organism evidence="4 5">
    <name type="scientific">Daejeonella rubra</name>
    <dbReference type="NCBI Taxonomy" id="990371"/>
    <lineage>
        <taxon>Bacteria</taxon>
        <taxon>Pseudomonadati</taxon>
        <taxon>Bacteroidota</taxon>
        <taxon>Sphingobacteriia</taxon>
        <taxon>Sphingobacteriales</taxon>
        <taxon>Sphingobacteriaceae</taxon>
        <taxon>Daejeonella</taxon>
    </lineage>
</organism>
<dbReference type="GO" id="GO:0004565">
    <property type="term" value="F:beta-galactosidase activity"/>
    <property type="evidence" value="ECO:0007669"/>
    <property type="project" value="InterPro"/>
</dbReference>
<dbReference type="InterPro" id="IPR013529">
    <property type="entry name" value="Glyco_hydro_42_N"/>
</dbReference>
<dbReference type="STRING" id="990371.SAMN05421813_11820"/>
<keyword evidence="5" id="KW-1185">Reference proteome</keyword>
<evidence type="ECO:0000259" key="3">
    <source>
        <dbReference type="Pfam" id="PF02449"/>
    </source>
</evidence>
<reference evidence="5" key="1">
    <citation type="submission" date="2016-10" db="EMBL/GenBank/DDBJ databases">
        <authorList>
            <person name="Varghese N."/>
            <person name="Submissions S."/>
        </authorList>
    </citation>
    <scope>NUCLEOTIDE SEQUENCE [LARGE SCALE GENOMIC DNA]</scope>
    <source>
        <strain evidence="5">DSM 24536</strain>
    </source>
</reference>